<dbReference type="EMBL" id="GG657974">
    <property type="protein sequence ID" value="EFS22147.1"/>
    <property type="molecule type" value="Genomic_DNA"/>
</dbReference>
<dbReference type="OrthoDB" id="88488at2"/>
<evidence type="ECO:0000256" key="1">
    <source>
        <dbReference type="SAM" id="Coils"/>
    </source>
</evidence>
<sequence length="222" mass="26313">MGSAEQFKALMEQRKKEKAPEKNVVIKSSQFNLIQEDFLVFDYEVFQEFTKDKELLEYIKNKTFDLINAQAGGALYIGKNLTEVAEKLSKRGSPEGLYTRYLQYNGIKKDTALRLRKRWELYKKAKEEHSKKIISLLNVQEIEEVYRNQKLLEDFSNMKLEDVKDVLQRRIVASASTKRIDFPLEYHYSFLEKKYQKKISNLDEEKQKLALELLQKLEELLQ</sequence>
<name>E5BI24_9FUSO</name>
<evidence type="ECO:0000313" key="2">
    <source>
        <dbReference type="EMBL" id="EFS22147.1"/>
    </source>
</evidence>
<dbReference type="BioCyc" id="FSP469605-HMP:GTSP-1687-MONOMER"/>
<proteinExistence type="predicted"/>
<keyword evidence="3" id="KW-1185">Reference proteome</keyword>
<dbReference type="HOGENOM" id="CLU_102502_0_0_0"/>
<evidence type="ECO:0000313" key="3">
    <source>
        <dbReference type="Proteomes" id="UP000002975"/>
    </source>
</evidence>
<organism evidence="2 3">
    <name type="scientific">Fusobacterium gonidiaformans 3-1-5R</name>
    <dbReference type="NCBI Taxonomy" id="469605"/>
    <lineage>
        <taxon>Bacteria</taxon>
        <taxon>Fusobacteriati</taxon>
        <taxon>Fusobacteriota</taxon>
        <taxon>Fusobacteriia</taxon>
        <taxon>Fusobacteriales</taxon>
        <taxon>Fusobacteriaceae</taxon>
        <taxon>Fusobacterium</taxon>
    </lineage>
</organism>
<dbReference type="AlphaFoldDB" id="E5BI24"/>
<gene>
    <name evidence="2" type="ORF">FSBG_01644</name>
</gene>
<feature type="coiled-coil region" evidence="1">
    <location>
        <begin position="188"/>
        <end position="219"/>
    </location>
</feature>
<accession>E5BI24</accession>
<keyword evidence="1" id="KW-0175">Coiled coil</keyword>
<dbReference type="Proteomes" id="UP000002975">
    <property type="component" value="Unassembled WGS sequence"/>
</dbReference>
<protein>
    <submittedName>
        <fullName evidence="2">Uncharacterized protein</fullName>
    </submittedName>
</protein>
<reference evidence="2 3" key="1">
    <citation type="submission" date="2009-02" db="EMBL/GenBank/DDBJ databases">
        <title>The Genome Sequence of Fusobacterium sp. 3_1_5R.</title>
        <authorList>
            <consortium name="The Broad Institute Genome Sequencing Platform"/>
            <person name="Ward D."/>
            <person name="Young S.K."/>
            <person name="Kodira C.D."/>
            <person name="Zeng Q."/>
            <person name="Koehrsen M."/>
            <person name="Alvarado L."/>
            <person name="Berlin A."/>
            <person name="Borenstein D."/>
            <person name="Chen Z."/>
            <person name="Engels R."/>
            <person name="Freedman E."/>
            <person name="Gellesch M."/>
            <person name="Goldberg J."/>
            <person name="Griggs A."/>
            <person name="Gujja S."/>
            <person name="Heiman D."/>
            <person name="Hepburn T."/>
            <person name="Howarth C."/>
            <person name="Jen D."/>
            <person name="Larson L."/>
            <person name="Lewis B."/>
            <person name="Mehta T."/>
            <person name="Park D."/>
            <person name="Pearson M."/>
            <person name="Roberts A."/>
            <person name="Saif S."/>
            <person name="Shea T."/>
            <person name="Shenoy N."/>
            <person name="Sisk P."/>
            <person name="Stolte C."/>
            <person name="Sykes S."/>
            <person name="Walk T."/>
            <person name="White J."/>
            <person name="Yandava C."/>
            <person name="Allen-Vercoe E."/>
            <person name="Strauss J."/>
            <person name="Ambrose C."/>
            <person name="Lander E."/>
            <person name="Nusbaum C."/>
            <person name="Galagan J."/>
            <person name="Birren B."/>
        </authorList>
    </citation>
    <scope>NUCLEOTIDE SEQUENCE [LARGE SCALE GENOMIC DNA]</scope>
    <source>
        <strain evidence="2 3">3_1_5R</strain>
    </source>
</reference>
<dbReference type="RefSeq" id="WP_005957001.1">
    <property type="nucleotide sequence ID" value="NZ_GG657974.1"/>
</dbReference>